<dbReference type="InterPro" id="IPR011623">
    <property type="entry name" value="7TMR_DISM_rcpt_extracell_dom1"/>
</dbReference>
<dbReference type="InterPro" id="IPR005467">
    <property type="entry name" value="His_kinase_dom"/>
</dbReference>
<keyword evidence="10" id="KW-0472">Membrane</keyword>
<dbReference type="InterPro" id="IPR050351">
    <property type="entry name" value="BphY/WalK/GraS-like"/>
</dbReference>
<keyword evidence="4" id="KW-0808">Transferase</keyword>
<name>A0A0F9V4H8_9ZZZZ</name>
<evidence type="ECO:0000259" key="11">
    <source>
        <dbReference type="PROSITE" id="PS50109"/>
    </source>
</evidence>
<dbReference type="PANTHER" id="PTHR42878:SF7">
    <property type="entry name" value="SENSOR HISTIDINE KINASE GLRK"/>
    <property type="match status" value="1"/>
</dbReference>
<keyword evidence="5" id="KW-0547">Nucleotide-binding</keyword>
<evidence type="ECO:0000256" key="3">
    <source>
        <dbReference type="ARBA" id="ARBA00022553"/>
    </source>
</evidence>
<dbReference type="GO" id="GO:0007234">
    <property type="term" value="P:osmosensory signaling via phosphorelay pathway"/>
    <property type="evidence" value="ECO:0007669"/>
    <property type="project" value="TreeGrafter"/>
</dbReference>
<dbReference type="Gene3D" id="1.10.287.130">
    <property type="match status" value="1"/>
</dbReference>
<evidence type="ECO:0000256" key="7">
    <source>
        <dbReference type="ARBA" id="ARBA00022840"/>
    </source>
</evidence>
<dbReference type="Pfam" id="PF02518">
    <property type="entry name" value="HATPase_c"/>
    <property type="match status" value="1"/>
</dbReference>
<dbReference type="InterPro" id="IPR036890">
    <property type="entry name" value="HATPase_C_sf"/>
</dbReference>
<evidence type="ECO:0000256" key="10">
    <source>
        <dbReference type="SAM" id="Phobius"/>
    </source>
</evidence>
<dbReference type="SUPFAM" id="SSF47384">
    <property type="entry name" value="Homodimeric domain of signal transducing histidine kinase"/>
    <property type="match status" value="1"/>
</dbReference>
<dbReference type="AlphaFoldDB" id="A0A0F9V4H8"/>
<dbReference type="CDD" id="cd00082">
    <property type="entry name" value="HisKA"/>
    <property type="match status" value="1"/>
</dbReference>
<keyword evidence="9" id="KW-0175">Coiled coil</keyword>
<dbReference type="SMART" id="SM00387">
    <property type="entry name" value="HATPase_c"/>
    <property type="match status" value="1"/>
</dbReference>
<comment type="catalytic activity">
    <reaction evidence="1">
        <text>ATP + protein L-histidine = ADP + protein N-phospho-L-histidine.</text>
        <dbReference type="EC" id="2.7.13.3"/>
    </reaction>
</comment>
<evidence type="ECO:0000256" key="5">
    <source>
        <dbReference type="ARBA" id="ARBA00022741"/>
    </source>
</evidence>
<evidence type="ECO:0000256" key="9">
    <source>
        <dbReference type="SAM" id="Coils"/>
    </source>
</evidence>
<keyword evidence="10" id="KW-0812">Transmembrane</keyword>
<sequence>MDFIDFNYVLTSVFTAIFGVFGIYHLASFLVLRHKILFYYFILILGLTLHWGLYLILKGSFGDEVLVIAEKASLTTAMITTYGLLMFTKNYLNIRKSNHPNLSKTYTIFKMIVVCLPIVHVLNALIIGEGWFNNILVMLAAITAMVSIFLNIFSGFRLYNAEKFNRYYLFSYAPLLLAAILYIGTWFMQRNYDINVNPIVLTTSILVTLQLILFSILVGFKFKSIEEENIKTQVEINKMLTKEVDKQTKNLQLAKESLEKQNGELETVNKLKNKLFSLLTHDVRGPLNNITVLVEMIEAHLTDDDLKRITKKLKNEIHDRVSMVNALLEWSYKQLEGIKLNKKICDIEEAFNSIRNEFERMTEEKEVRLIFDISHPKLCIDENMFKVILRNLTSNAIKFSSKGQQVILSSQREFGKIEISVQDFGMGMNTDWYSKLDDDLMPQIREGTNGEKGTGFGLLITKDFVEMNGGEMICESENNKGAKFILRFNPSAEV</sequence>
<comment type="caution">
    <text evidence="12">The sequence shown here is derived from an EMBL/GenBank/DDBJ whole genome shotgun (WGS) entry which is preliminary data.</text>
</comment>
<reference evidence="12" key="1">
    <citation type="journal article" date="2015" name="Nature">
        <title>Complex archaea that bridge the gap between prokaryotes and eukaryotes.</title>
        <authorList>
            <person name="Spang A."/>
            <person name="Saw J.H."/>
            <person name="Jorgensen S.L."/>
            <person name="Zaremba-Niedzwiedzka K."/>
            <person name="Martijn J."/>
            <person name="Lind A.E."/>
            <person name="van Eijk R."/>
            <person name="Schleper C."/>
            <person name="Guy L."/>
            <person name="Ettema T.J."/>
        </authorList>
    </citation>
    <scope>NUCLEOTIDE SEQUENCE</scope>
</reference>
<dbReference type="GO" id="GO:0005524">
    <property type="term" value="F:ATP binding"/>
    <property type="evidence" value="ECO:0007669"/>
    <property type="project" value="UniProtKB-KW"/>
</dbReference>
<evidence type="ECO:0000256" key="8">
    <source>
        <dbReference type="ARBA" id="ARBA00023012"/>
    </source>
</evidence>
<keyword evidence="7" id="KW-0067">ATP-binding</keyword>
<keyword evidence="3" id="KW-0597">Phosphoprotein</keyword>
<dbReference type="Gene3D" id="3.30.565.10">
    <property type="entry name" value="Histidine kinase-like ATPase, C-terminal domain"/>
    <property type="match status" value="1"/>
</dbReference>
<feature type="transmembrane region" description="Helical" evidence="10">
    <location>
        <begin position="108"/>
        <end position="128"/>
    </location>
</feature>
<dbReference type="PROSITE" id="PS50109">
    <property type="entry name" value="HIS_KIN"/>
    <property type="match status" value="1"/>
</dbReference>
<dbReference type="GO" id="GO:0030295">
    <property type="term" value="F:protein kinase activator activity"/>
    <property type="evidence" value="ECO:0007669"/>
    <property type="project" value="TreeGrafter"/>
</dbReference>
<dbReference type="EC" id="2.7.13.3" evidence="2"/>
<keyword evidence="10" id="KW-1133">Transmembrane helix</keyword>
<organism evidence="12">
    <name type="scientific">marine sediment metagenome</name>
    <dbReference type="NCBI Taxonomy" id="412755"/>
    <lineage>
        <taxon>unclassified sequences</taxon>
        <taxon>metagenomes</taxon>
        <taxon>ecological metagenomes</taxon>
    </lineage>
</organism>
<evidence type="ECO:0000313" key="12">
    <source>
        <dbReference type="EMBL" id="KKO00156.1"/>
    </source>
</evidence>
<accession>A0A0F9V4H8</accession>
<dbReference type="SUPFAM" id="SSF55874">
    <property type="entry name" value="ATPase domain of HSP90 chaperone/DNA topoisomerase II/histidine kinase"/>
    <property type="match status" value="1"/>
</dbReference>
<dbReference type="InterPro" id="IPR003661">
    <property type="entry name" value="HisK_dim/P_dom"/>
</dbReference>
<dbReference type="EMBL" id="LAZR01000042">
    <property type="protein sequence ID" value="KKO00156.1"/>
    <property type="molecule type" value="Genomic_DNA"/>
</dbReference>
<feature type="transmembrane region" description="Helical" evidence="10">
    <location>
        <begin position="134"/>
        <end position="156"/>
    </location>
</feature>
<feature type="transmembrane region" description="Helical" evidence="10">
    <location>
        <begin position="68"/>
        <end position="87"/>
    </location>
</feature>
<feature type="transmembrane region" description="Helical" evidence="10">
    <location>
        <begin position="36"/>
        <end position="56"/>
    </location>
</feature>
<feature type="transmembrane region" description="Helical" evidence="10">
    <location>
        <begin position="168"/>
        <end position="187"/>
    </location>
</feature>
<dbReference type="InterPro" id="IPR004358">
    <property type="entry name" value="Sig_transdc_His_kin-like_C"/>
</dbReference>
<dbReference type="PRINTS" id="PR00344">
    <property type="entry name" value="BCTRLSENSOR"/>
</dbReference>
<protein>
    <recommendedName>
        <fullName evidence="2">histidine kinase</fullName>
        <ecNumber evidence="2">2.7.13.3</ecNumber>
    </recommendedName>
</protein>
<feature type="domain" description="Histidine kinase" evidence="11">
    <location>
        <begin position="278"/>
        <end position="492"/>
    </location>
</feature>
<feature type="transmembrane region" description="Helical" evidence="10">
    <location>
        <begin position="6"/>
        <end position="24"/>
    </location>
</feature>
<gene>
    <name evidence="12" type="ORF">LCGC14_0129220</name>
</gene>
<dbReference type="GO" id="GO:0000156">
    <property type="term" value="F:phosphorelay response regulator activity"/>
    <property type="evidence" value="ECO:0007669"/>
    <property type="project" value="TreeGrafter"/>
</dbReference>
<evidence type="ECO:0000256" key="2">
    <source>
        <dbReference type="ARBA" id="ARBA00012438"/>
    </source>
</evidence>
<evidence type="ECO:0000256" key="1">
    <source>
        <dbReference type="ARBA" id="ARBA00000085"/>
    </source>
</evidence>
<evidence type="ECO:0000256" key="4">
    <source>
        <dbReference type="ARBA" id="ARBA00022679"/>
    </source>
</evidence>
<feature type="transmembrane region" description="Helical" evidence="10">
    <location>
        <begin position="199"/>
        <end position="220"/>
    </location>
</feature>
<keyword evidence="8" id="KW-0902">Two-component regulatory system</keyword>
<keyword evidence="6" id="KW-0418">Kinase</keyword>
<dbReference type="Pfam" id="PF07695">
    <property type="entry name" value="7TMR-DISM_7TM"/>
    <property type="match status" value="1"/>
</dbReference>
<dbReference type="InterPro" id="IPR003594">
    <property type="entry name" value="HATPase_dom"/>
</dbReference>
<dbReference type="InterPro" id="IPR036097">
    <property type="entry name" value="HisK_dim/P_sf"/>
</dbReference>
<proteinExistence type="predicted"/>
<dbReference type="SMART" id="SM00388">
    <property type="entry name" value="HisKA"/>
    <property type="match status" value="1"/>
</dbReference>
<feature type="coiled-coil region" evidence="9">
    <location>
        <begin position="237"/>
        <end position="271"/>
    </location>
</feature>
<evidence type="ECO:0000256" key="6">
    <source>
        <dbReference type="ARBA" id="ARBA00022777"/>
    </source>
</evidence>
<dbReference type="PANTHER" id="PTHR42878">
    <property type="entry name" value="TWO-COMPONENT HISTIDINE KINASE"/>
    <property type="match status" value="1"/>
</dbReference>
<dbReference type="GO" id="GO:0000155">
    <property type="term" value="F:phosphorelay sensor kinase activity"/>
    <property type="evidence" value="ECO:0007669"/>
    <property type="project" value="InterPro"/>
</dbReference>